<protein>
    <submittedName>
        <fullName evidence="3">ThiF family adenylyltransferase</fullName>
    </submittedName>
</protein>
<dbReference type="RefSeq" id="WP_314003395.1">
    <property type="nucleotide sequence ID" value="NZ_JASJOT010000034.1"/>
</dbReference>
<dbReference type="InterPro" id="IPR000594">
    <property type="entry name" value="ThiF_NAD_FAD-bd"/>
</dbReference>
<dbReference type="SUPFAM" id="SSF69572">
    <property type="entry name" value="Activating enzymes of the ubiquitin-like proteins"/>
    <property type="match status" value="1"/>
</dbReference>
<dbReference type="Pfam" id="PF20590">
    <property type="entry name" value="DUF6791"/>
    <property type="match status" value="1"/>
</dbReference>
<sequence length="393" mass="44226">MSLLQISHSPDLTRLQKEGYEIEIRSDFLIVHHIPYVNSSRQVRYGKFITVLTHAGNHRVGRPDNHVIDFMGEFPCHADGSRLTALEHGTKNQTLFEGIIANFSFSNKPRGLNNFDDYYQKITHYVNHLLPAAQVIDPVATPYSFRAVETKADESVFVYSDSNSARASIFHLADKFKNLNIGIVGLGGTGSYILDSVSKTPVSQIRLFDGDVLYSHNAFRYPGAASLMQVNAGQKKVEYLSEIYSRMHRGIMPHPAFITEQNLNLLTGLSYIFLCVDNNKVRKLILTYALKHGIPVIDVGMGLQLMEDQLVGTMRTVTVSATKNDHLLSRISLAEEENNVYATNIQIAELNMLNAAMAIIKWKKLCGFYQDLLDEHTTFYSLNDNLFLSQDCV</sequence>
<dbReference type="Gene3D" id="3.40.50.720">
    <property type="entry name" value="NAD(P)-binding Rossmann-like Domain"/>
    <property type="match status" value="1"/>
</dbReference>
<dbReference type="InterPro" id="IPR045886">
    <property type="entry name" value="ThiF/MoeB/HesA"/>
</dbReference>
<keyword evidence="3" id="KW-0808">Transferase</keyword>
<dbReference type="NCBIfam" id="NF004804">
    <property type="entry name" value="PRK06153.1-3"/>
    <property type="match status" value="1"/>
</dbReference>
<proteinExistence type="predicted"/>
<keyword evidence="3" id="KW-0548">Nucleotidyltransferase</keyword>
<dbReference type="InterPro" id="IPR035985">
    <property type="entry name" value="Ubiquitin-activating_enz"/>
</dbReference>
<dbReference type="GO" id="GO:0016779">
    <property type="term" value="F:nucleotidyltransferase activity"/>
    <property type="evidence" value="ECO:0007669"/>
    <property type="project" value="UniProtKB-KW"/>
</dbReference>
<comment type="caution">
    <text evidence="3">The sequence shown here is derived from an EMBL/GenBank/DDBJ whole genome shotgun (WGS) entry which is preliminary data.</text>
</comment>
<dbReference type="PANTHER" id="PTHR43267">
    <property type="entry name" value="TRNA THREONYLCARBAMOYLADENOSINE DEHYDRATASE"/>
    <property type="match status" value="1"/>
</dbReference>
<feature type="domain" description="THIF-type NAD/FAD binding fold" evidence="1">
    <location>
        <begin position="174"/>
        <end position="301"/>
    </location>
</feature>
<dbReference type="CDD" id="cd01483">
    <property type="entry name" value="E1_enzyme_family"/>
    <property type="match status" value="1"/>
</dbReference>
<dbReference type="Pfam" id="PF00899">
    <property type="entry name" value="ThiF"/>
    <property type="match status" value="1"/>
</dbReference>
<gene>
    <name evidence="3" type="ORF">QNI19_32240</name>
</gene>
<evidence type="ECO:0000313" key="4">
    <source>
        <dbReference type="Proteomes" id="UP001228581"/>
    </source>
</evidence>
<dbReference type="PANTHER" id="PTHR43267:SF1">
    <property type="entry name" value="TRNA THREONYLCARBAMOYLADENOSINE DEHYDRATASE"/>
    <property type="match status" value="1"/>
</dbReference>
<organism evidence="3 4">
    <name type="scientific">Xanthocytophaga flava</name>
    <dbReference type="NCBI Taxonomy" id="3048013"/>
    <lineage>
        <taxon>Bacteria</taxon>
        <taxon>Pseudomonadati</taxon>
        <taxon>Bacteroidota</taxon>
        <taxon>Cytophagia</taxon>
        <taxon>Cytophagales</taxon>
        <taxon>Rhodocytophagaceae</taxon>
        <taxon>Xanthocytophaga</taxon>
    </lineage>
</organism>
<dbReference type="NCBIfam" id="NF004805">
    <property type="entry name" value="PRK06153.1-4"/>
    <property type="match status" value="1"/>
</dbReference>
<accession>A0ABT7CV64</accession>
<dbReference type="EMBL" id="JASJOT010000034">
    <property type="protein sequence ID" value="MDJ1497654.1"/>
    <property type="molecule type" value="Genomic_DNA"/>
</dbReference>
<evidence type="ECO:0000259" key="2">
    <source>
        <dbReference type="Pfam" id="PF20590"/>
    </source>
</evidence>
<dbReference type="InterPro" id="IPR046741">
    <property type="entry name" value="DUF6791"/>
</dbReference>
<evidence type="ECO:0000313" key="3">
    <source>
        <dbReference type="EMBL" id="MDJ1497654.1"/>
    </source>
</evidence>
<dbReference type="Proteomes" id="UP001228581">
    <property type="component" value="Unassembled WGS sequence"/>
</dbReference>
<evidence type="ECO:0000259" key="1">
    <source>
        <dbReference type="Pfam" id="PF00899"/>
    </source>
</evidence>
<reference evidence="3 4" key="1">
    <citation type="submission" date="2023-05" db="EMBL/GenBank/DDBJ databases">
        <authorList>
            <person name="Zhang X."/>
        </authorList>
    </citation>
    <scope>NUCLEOTIDE SEQUENCE [LARGE SCALE GENOMIC DNA]</scope>
    <source>
        <strain evidence="3 4">DM2B3-1</strain>
    </source>
</reference>
<feature type="domain" description="DUF6791" evidence="2">
    <location>
        <begin position="10"/>
        <end position="162"/>
    </location>
</feature>
<name>A0ABT7CV64_9BACT</name>
<keyword evidence="4" id="KW-1185">Reference proteome</keyword>